<dbReference type="InterPro" id="IPR004045">
    <property type="entry name" value="Glutathione_S-Trfase_N"/>
</dbReference>
<feature type="domain" description="GST N-terminal" evidence="6">
    <location>
        <begin position="4"/>
        <end position="83"/>
    </location>
</feature>
<feature type="domain" description="GST N-terminal" evidence="6">
    <location>
        <begin position="210"/>
        <end position="289"/>
    </location>
</feature>
<dbReference type="InterPro" id="IPR045074">
    <property type="entry name" value="GST_C_Tau"/>
</dbReference>
<evidence type="ECO:0000313" key="9">
    <source>
        <dbReference type="Proteomes" id="UP001604336"/>
    </source>
</evidence>
<reference evidence="9" key="1">
    <citation type="submission" date="2024-07" db="EMBL/GenBank/DDBJ databases">
        <title>Two chromosome-level genome assemblies of Korean endemic species Abeliophyllum distichum and Forsythia ovata (Oleaceae).</title>
        <authorList>
            <person name="Jang H."/>
        </authorList>
    </citation>
    <scope>NUCLEOTIDE SEQUENCE [LARGE SCALE GENOMIC DNA]</scope>
</reference>
<dbReference type="SUPFAM" id="SSF47616">
    <property type="entry name" value="GST C-terminal domain-like"/>
    <property type="match status" value="2"/>
</dbReference>
<gene>
    <name evidence="8" type="ORF">Adt_29325</name>
</gene>
<dbReference type="EC" id="2.5.1.18" evidence="1"/>
<dbReference type="PANTHER" id="PTHR11260">
    <property type="entry name" value="GLUTATHIONE S-TRANSFERASE, GST, SUPERFAMILY, GST DOMAIN CONTAINING"/>
    <property type="match status" value="1"/>
</dbReference>
<evidence type="ECO:0000259" key="6">
    <source>
        <dbReference type="PROSITE" id="PS50404"/>
    </source>
</evidence>
<dbReference type="InterPro" id="IPR040079">
    <property type="entry name" value="Glutathione_S-Trfase"/>
</dbReference>
<dbReference type="GO" id="GO:0004364">
    <property type="term" value="F:glutathione transferase activity"/>
    <property type="evidence" value="ECO:0007669"/>
    <property type="project" value="UniProtKB-EC"/>
</dbReference>
<evidence type="ECO:0000256" key="4">
    <source>
        <dbReference type="ARBA" id="ARBA00025743"/>
    </source>
</evidence>
<dbReference type="SFLD" id="SFLDS00019">
    <property type="entry name" value="Glutathione_Transferase_(cytos"/>
    <property type="match status" value="2"/>
</dbReference>
<dbReference type="PANTHER" id="PTHR11260:SF615">
    <property type="entry name" value="GLUTATHIONE S-TRANSFERASE U17"/>
    <property type="match status" value="1"/>
</dbReference>
<dbReference type="EMBL" id="JBFOLK010000009">
    <property type="protein sequence ID" value="KAL2484569.1"/>
    <property type="molecule type" value="Genomic_DNA"/>
</dbReference>
<dbReference type="AlphaFoldDB" id="A0ABD1RBH5"/>
<dbReference type="CDD" id="cd03058">
    <property type="entry name" value="GST_N_Tau"/>
    <property type="match status" value="2"/>
</dbReference>
<comment type="similarity">
    <text evidence="4">Belongs to the GST superfamily. Tau family.</text>
</comment>
<feature type="domain" description="GST C-terminal" evidence="7">
    <location>
        <begin position="89"/>
        <end position="222"/>
    </location>
</feature>
<keyword evidence="2" id="KW-0216">Detoxification</keyword>
<dbReference type="InterPro" id="IPR045073">
    <property type="entry name" value="Omega/Tau-like"/>
</dbReference>
<dbReference type="PROSITE" id="PS50405">
    <property type="entry name" value="GST_CTER"/>
    <property type="match status" value="2"/>
</dbReference>
<dbReference type="InterPro" id="IPR036282">
    <property type="entry name" value="Glutathione-S-Trfase_C_sf"/>
</dbReference>
<dbReference type="SUPFAM" id="SSF52833">
    <property type="entry name" value="Thioredoxin-like"/>
    <property type="match status" value="2"/>
</dbReference>
<keyword evidence="3" id="KW-0808">Transferase</keyword>
<accession>A0ABD1RBH5</accession>
<dbReference type="SFLD" id="SFLDG01152">
    <property type="entry name" value="Main.3:_Omega-_and_Tau-like"/>
    <property type="match status" value="2"/>
</dbReference>
<evidence type="ECO:0000259" key="7">
    <source>
        <dbReference type="PROSITE" id="PS50405"/>
    </source>
</evidence>
<feature type="domain" description="GST C-terminal" evidence="7">
    <location>
        <begin position="295"/>
        <end position="422"/>
    </location>
</feature>
<dbReference type="Pfam" id="PF02798">
    <property type="entry name" value="GST_N"/>
    <property type="match status" value="1"/>
</dbReference>
<comment type="caution">
    <text evidence="8">The sequence shown here is derived from an EMBL/GenBank/DDBJ whole genome shotgun (WGS) entry which is preliminary data.</text>
</comment>
<keyword evidence="9" id="KW-1185">Reference proteome</keyword>
<dbReference type="Pfam" id="PF00043">
    <property type="entry name" value="GST_C"/>
    <property type="match status" value="1"/>
</dbReference>
<organism evidence="8 9">
    <name type="scientific">Abeliophyllum distichum</name>
    <dbReference type="NCBI Taxonomy" id="126358"/>
    <lineage>
        <taxon>Eukaryota</taxon>
        <taxon>Viridiplantae</taxon>
        <taxon>Streptophyta</taxon>
        <taxon>Embryophyta</taxon>
        <taxon>Tracheophyta</taxon>
        <taxon>Spermatophyta</taxon>
        <taxon>Magnoliopsida</taxon>
        <taxon>eudicotyledons</taxon>
        <taxon>Gunneridae</taxon>
        <taxon>Pentapetalae</taxon>
        <taxon>asterids</taxon>
        <taxon>lamiids</taxon>
        <taxon>Lamiales</taxon>
        <taxon>Oleaceae</taxon>
        <taxon>Forsythieae</taxon>
        <taxon>Abeliophyllum</taxon>
    </lineage>
</organism>
<dbReference type="InterPro" id="IPR036249">
    <property type="entry name" value="Thioredoxin-like_sf"/>
</dbReference>
<dbReference type="Gene3D" id="1.20.1050.10">
    <property type="match status" value="2"/>
</dbReference>
<dbReference type="Gene3D" id="3.40.30.10">
    <property type="entry name" value="Glutaredoxin"/>
    <property type="match status" value="2"/>
</dbReference>
<evidence type="ECO:0000256" key="5">
    <source>
        <dbReference type="ARBA" id="ARBA00047960"/>
    </source>
</evidence>
<dbReference type="Proteomes" id="UP001604336">
    <property type="component" value="Unassembled WGS sequence"/>
</dbReference>
<dbReference type="GO" id="GO:0009407">
    <property type="term" value="P:toxin catabolic process"/>
    <property type="evidence" value="ECO:0007669"/>
    <property type="project" value="UniProtKB-ARBA"/>
</dbReference>
<comment type="catalytic activity">
    <reaction evidence="5">
        <text>RX + glutathione = an S-substituted glutathione + a halide anion + H(+)</text>
        <dbReference type="Rhea" id="RHEA:16437"/>
        <dbReference type="ChEBI" id="CHEBI:15378"/>
        <dbReference type="ChEBI" id="CHEBI:16042"/>
        <dbReference type="ChEBI" id="CHEBI:17792"/>
        <dbReference type="ChEBI" id="CHEBI:57925"/>
        <dbReference type="ChEBI" id="CHEBI:90779"/>
        <dbReference type="EC" id="2.5.1.18"/>
    </reaction>
</comment>
<dbReference type="FunFam" id="3.40.30.10:FF:000044">
    <property type="entry name" value="Glutathione S-transferase GSTU6"/>
    <property type="match status" value="2"/>
</dbReference>
<proteinExistence type="inferred from homology"/>
<dbReference type="Pfam" id="PF13417">
    <property type="entry name" value="GST_N_3"/>
    <property type="match status" value="1"/>
</dbReference>
<dbReference type="CDD" id="cd03185">
    <property type="entry name" value="GST_C_Tau"/>
    <property type="match status" value="2"/>
</dbReference>
<protein>
    <recommendedName>
        <fullName evidence="1">glutathione transferase</fullName>
        <ecNumber evidence="1">2.5.1.18</ecNumber>
    </recommendedName>
</protein>
<evidence type="ECO:0000256" key="1">
    <source>
        <dbReference type="ARBA" id="ARBA00012452"/>
    </source>
</evidence>
<dbReference type="SFLD" id="SFLDG00358">
    <property type="entry name" value="Main_(cytGST)"/>
    <property type="match status" value="2"/>
</dbReference>
<evidence type="ECO:0000256" key="2">
    <source>
        <dbReference type="ARBA" id="ARBA00022575"/>
    </source>
</evidence>
<sequence>MAMASVQLLGEWPSPYVNRVQIALNLKSIEFEFIQENPYDKSERLLKVNPVQKKIPVFIHDGKPICESLIIVEYIDDAWNNGPSILPSNPHDRALARFWAAYIDDKWFPLYRELRAASTEEARKELIERIFEGLVFLEEAFIKCSKGKPFFGGDNIGYLDIALGCYMGWVKATEVSIGVKFLDEFKTPGLAKWAEKICSLNAFKEVVPETQKLLLGASRSPFVNRVQMALNLKSIEYEFIEENPHDKSERLLKANPVLKKIPVLIHDGKPICESLVIVQYIDEAWNNGPSILPSDPQDRALARFWAAYIDDKWFPLYKELRGVSTEEARKEILDKIFEGLMLLEEAFVKCSKGKPFFGGDSVGYLNIALGCYMPWMKAVEVLIGVKWLDEIKNPGLAEWTERLYSHNAIKDVMPETQNLVEFYKMYQAKEISTSV</sequence>
<dbReference type="PROSITE" id="PS50404">
    <property type="entry name" value="GST_NTER"/>
    <property type="match status" value="2"/>
</dbReference>
<dbReference type="InterPro" id="IPR010987">
    <property type="entry name" value="Glutathione-S-Trfase_C-like"/>
</dbReference>
<dbReference type="InterPro" id="IPR004046">
    <property type="entry name" value="GST_C"/>
</dbReference>
<evidence type="ECO:0000256" key="3">
    <source>
        <dbReference type="ARBA" id="ARBA00022679"/>
    </source>
</evidence>
<evidence type="ECO:0000313" key="8">
    <source>
        <dbReference type="EMBL" id="KAL2484569.1"/>
    </source>
</evidence>
<dbReference type="FunFam" id="1.20.1050.10:FF:000016">
    <property type="entry name" value="Glutathione S-transferase U9"/>
    <property type="match status" value="2"/>
</dbReference>
<name>A0ABD1RBH5_9LAMI</name>